<name>A0A5B7E5E7_PORTR</name>
<reference evidence="1 2" key="1">
    <citation type="submission" date="2019-05" db="EMBL/GenBank/DDBJ databases">
        <title>Another draft genome of Portunus trituberculatus and its Hox gene families provides insights of decapod evolution.</title>
        <authorList>
            <person name="Jeong J.-H."/>
            <person name="Song I."/>
            <person name="Kim S."/>
            <person name="Choi T."/>
            <person name="Kim D."/>
            <person name="Ryu S."/>
            <person name="Kim W."/>
        </authorList>
    </citation>
    <scope>NUCLEOTIDE SEQUENCE [LARGE SCALE GENOMIC DNA]</scope>
    <source>
        <tissue evidence="1">Muscle</tissue>
    </source>
</reference>
<organism evidence="1 2">
    <name type="scientific">Portunus trituberculatus</name>
    <name type="common">Swimming crab</name>
    <name type="synonym">Neptunus trituberculatus</name>
    <dbReference type="NCBI Taxonomy" id="210409"/>
    <lineage>
        <taxon>Eukaryota</taxon>
        <taxon>Metazoa</taxon>
        <taxon>Ecdysozoa</taxon>
        <taxon>Arthropoda</taxon>
        <taxon>Crustacea</taxon>
        <taxon>Multicrustacea</taxon>
        <taxon>Malacostraca</taxon>
        <taxon>Eumalacostraca</taxon>
        <taxon>Eucarida</taxon>
        <taxon>Decapoda</taxon>
        <taxon>Pleocyemata</taxon>
        <taxon>Brachyura</taxon>
        <taxon>Eubrachyura</taxon>
        <taxon>Portunoidea</taxon>
        <taxon>Portunidae</taxon>
        <taxon>Portuninae</taxon>
        <taxon>Portunus</taxon>
    </lineage>
</organism>
<comment type="caution">
    <text evidence="1">The sequence shown here is derived from an EMBL/GenBank/DDBJ whole genome shotgun (WGS) entry which is preliminary data.</text>
</comment>
<dbReference type="EMBL" id="VSRR010001839">
    <property type="protein sequence ID" value="MPC28004.1"/>
    <property type="molecule type" value="Genomic_DNA"/>
</dbReference>
<dbReference type="Proteomes" id="UP000324222">
    <property type="component" value="Unassembled WGS sequence"/>
</dbReference>
<keyword evidence="2" id="KW-1185">Reference proteome</keyword>
<proteinExistence type="predicted"/>
<evidence type="ECO:0000313" key="1">
    <source>
        <dbReference type="EMBL" id="MPC28004.1"/>
    </source>
</evidence>
<evidence type="ECO:0000313" key="2">
    <source>
        <dbReference type="Proteomes" id="UP000324222"/>
    </source>
</evidence>
<gene>
    <name evidence="1" type="ORF">E2C01_021198</name>
</gene>
<accession>A0A5B7E5E7</accession>
<sequence length="97" mass="11071">MAMWDSGTGSDERNSWLHLLSCHVYSSLGTLEQVSFFWLDSTSLDATSTRQHLTDVVPMSMPNTHWLELILPVTTTTTTTTIRQAYIYRTKLADLFK</sequence>
<protein>
    <submittedName>
        <fullName evidence="1">Uncharacterized protein</fullName>
    </submittedName>
</protein>
<dbReference type="AlphaFoldDB" id="A0A5B7E5E7"/>